<reference evidence="1" key="1">
    <citation type="journal article" date="2021" name="Proc. Natl. Acad. Sci. U.S.A.">
        <title>A Catalog of Tens of Thousands of Viruses from Human Metagenomes Reveals Hidden Associations with Chronic Diseases.</title>
        <authorList>
            <person name="Tisza M.J."/>
            <person name="Buck C.B."/>
        </authorList>
    </citation>
    <scope>NUCLEOTIDE SEQUENCE</scope>
    <source>
        <strain evidence="1">CtRg81</strain>
    </source>
</reference>
<accession>A0A8S5NI33</accession>
<proteinExistence type="predicted"/>
<dbReference type="EMBL" id="BK015170">
    <property type="protein sequence ID" value="DAD93970.1"/>
    <property type="molecule type" value="Genomic_DNA"/>
</dbReference>
<organism evidence="1">
    <name type="scientific">Siphoviridae sp. ctRg81</name>
    <dbReference type="NCBI Taxonomy" id="2826336"/>
    <lineage>
        <taxon>Viruses</taxon>
        <taxon>Duplodnaviria</taxon>
        <taxon>Heunggongvirae</taxon>
        <taxon>Uroviricota</taxon>
        <taxon>Caudoviricetes</taxon>
    </lineage>
</organism>
<sequence length="66" mass="7367">MKEDACVCALLLLLRERSAHPAYDAEPPELLFLVFTSSFGWFLRTSTQFAVLDTACISNALFVRGL</sequence>
<evidence type="ECO:0000313" key="1">
    <source>
        <dbReference type="EMBL" id="DAD93970.1"/>
    </source>
</evidence>
<name>A0A8S5NI33_9CAUD</name>
<protein>
    <submittedName>
        <fullName evidence="1">Uncharacterized protein</fullName>
    </submittedName>
</protein>